<dbReference type="Proteomes" id="UP001258017">
    <property type="component" value="Unassembled WGS sequence"/>
</dbReference>
<dbReference type="GO" id="GO:0045337">
    <property type="term" value="P:farnesyl diphosphate biosynthetic process"/>
    <property type="evidence" value="ECO:0007669"/>
    <property type="project" value="TreeGrafter"/>
</dbReference>
<evidence type="ECO:0000256" key="7">
    <source>
        <dbReference type="RuleBase" id="RU004466"/>
    </source>
</evidence>
<dbReference type="GO" id="GO:0005737">
    <property type="term" value="C:cytoplasm"/>
    <property type="evidence" value="ECO:0007669"/>
    <property type="project" value="TreeGrafter"/>
</dbReference>
<dbReference type="GO" id="GO:0042811">
    <property type="term" value="P:pheromone biosynthetic process"/>
    <property type="evidence" value="ECO:0007669"/>
    <property type="project" value="UniProtKB-ARBA"/>
</dbReference>
<proteinExistence type="inferred from homology"/>
<accession>A0AAD9RL47</accession>
<dbReference type="InterPro" id="IPR008949">
    <property type="entry name" value="Isoprenoid_synthase_dom_sf"/>
</dbReference>
<dbReference type="SFLD" id="SFLDS00005">
    <property type="entry name" value="Isoprenoid_Synthase_Type_I"/>
    <property type="match status" value="1"/>
</dbReference>
<protein>
    <recommendedName>
        <fullName evidence="6">Farnesyl pyrophosphate synthase</fullName>
    </recommendedName>
</protein>
<dbReference type="AlphaFoldDB" id="A0AAD9RL47"/>
<dbReference type="GO" id="GO:0004161">
    <property type="term" value="F:dimethylallyltranstransferase activity"/>
    <property type="evidence" value="ECO:0007669"/>
    <property type="project" value="TreeGrafter"/>
</dbReference>
<comment type="caution">
    <text evidence="8">The sequence shown here is derived from an EMBL/GenBank/DDBJ whole genome shotgun (WGS) entry which is preliminary data.</text>
</comment>
<keyword evidence="9" id="KW-1185">Reference proteome</keyword>
<dbReference type="EMBL" id="JAIFRP010000038">
    <property type="protein sequence ID" value="KAK2581782.1"/>
    <property type="molecule type" value="Genomic_DNA"/>
</dbReference>
<dbReference type="Gene3D" id="1.10.600.10">
    <property type="entry name" value="Farnesyl Diphosphate Synthase"/>
    <property type="match status" value="1"/>
</dbReference>
<dbReference type="PANTHER" id="PTHR11525">
    <property type="entry name" value="FARNESYL-PYROPHOSPHATE SYNTHETASE"/>
    <property type="match status" value="1"/>
</dbReference>
<sequence>MSLSTGVRRTFFAFWGNGFYRKEPKVEIATLAKIIGRESCYNVTQRSFRALMTQATWSITDETRKLMALWPDIVRDLTETDDTLDIPEAIKWLEKVLQYNVPKGRQMRALTLVNTYQMLVPPNQLTEENLRLARILGWCLEMNEAHLLVLDDIYDKSLMRRKEPCWYLHNDIGLTAVNDALMIQNAMYHLLDTHFKEKDYYVKLMDVFQEINRKETLGQCLDLLSTNSGKKLDLDLFTMDRYNAIVKYKTAYFMYILPFSLAMHLAGTRNLEKYKEAILFDMGRLYQIQDDFLDSYGDLEARGKISNDIEEGKCTWLIVVALQRATAKQRQILEECYGSKDPEKVKLVKCLYDDIGLPNIYSTYEKETYNQLTTRIQQISHDILQDLFLDLLNRMYRRVF</sequence>
<name>A0AAD9RL47_9HYME</name>
<dbReference type="GO" id="GO:0004337">
    <property type="term" value="F:(2E,6E)-farnesyl diphosphate synthase activity"/>
    <property type="evidence" value="ECO:0007669"/>
    <property type="project" value="TreeGrafter"/>
</dbReference>
<gene>
    <name evidence="8" type="ORF">KPH14_002260</name>
</gene>
<comment type="cofactor">
    <cofactor evidence="1">
        <name>Mg(2+)</name>
        <dbReference type="ChEBI" id="CHEBI:18420"/>
    </cofactor>
</comment>
<evidence type="ECO:0000313" key="8">
    <source>
        <dbReference type="EMBL" id="KAK2581782.1"/>
    </source>
</evidence>
<keyword evidence="4" id="KW-0460">Magnesium</keyword>
<dbReference type="InterPro" id="IPR033749">
    <property type="entry name" value="Polyprenyl_synt_CS"/>
</dbReference>
<organism evidence="8 9">
    <name type="scientific">Odynerus spinipes</name>
    <dbReference type="NCBI Taxonomy" id="1348599"/>
    <lineage>
        <taxon>Eukaryota</taxon>
        <taxon>Metazoa</taxon>
        <taxon>Ecdysozoa</taxon>
        <taxon>Arthropoda</taxon>
        <taxon>Hexapoda</taxon>
        <taxon>Insecta</taxon>
        <taxon>Pterygota</taxon>
        <taxon>Neoptera</taxon>
        <taxon>Endopterygota</taxon>
        <taxon>Hymenoptera</taxon>
        <taxon>Apocrita</taxon>
        <taxon>Aculeata</taxon>
        <taxon>Vespoidea</taxon>
        <taxon>Vespidae</taxon>
        <taxon>Eumeninae</taxon>
        <taxon>Odynerus</taxon>
    </lineage>
</organism>
<dbReference type="InterPro" id="IPR000092">
    <property type="entry name" value="Polyprenyl_synt"/>
</dbReference>
<evidence type="ECO:0000256" key="1">
    <source>
        <dbReference type="ARBA" id="ARBA00001946"/>
    </source>
</evidence>
<evidence type="ECO:0000256" key="2">
    <source>
        <dbReference type="ARBA" id="ARBA00022679"/>
    </source>
</evidence>
<dbReference type="PROSITE" id="PS00444">
    <property type="entry name" value="POLYPRENYL_SYNTHASE_2"/>
    <property type="match status" value="1"/>
</dbReference>
<evidence type="ECO:0000256" key="6">
    <source>
        <dbReference type="ARBA" id="ARBA00034546"/>
    </source>
</evidence>
<dbReference type="InterPro" id="IPR039702">
    <property type="entry name" value="FPS1-like"/>
</dbReference>
<dbReference type="PANTHER" id="PTHR11525:SF0">
    <property type="entry name" value="FARNESYL PYROPHOSPHATE SYNTHASE"/>
    <property type="match status" value="1"/>
</dbReference>
<evidence type="ECO:0000256" key="4">
    <source>
        <dbReference type="ARBA" id="ARBA00022842"/>
    </source>
</evidence>
<reference evidence="8" key="2">
    <citation type="journal article" date="2023" name="Commun. Biol.">
        <title>Intrasexual cuticular hydrocarbon dimorphism in a wasp sheds light on hydrocarbon biosynthesis genes in Hymenoptera.</title>
        <authorList>
            <person name="Moris V.C."/>
            <person name="Podsiadlowski L."/>
            <person name="Martin S."/>
            <person name="Oeyen J.P."/>
            <person name="Donath A."/>
            <person name="Petersen M."/>
            <person name="Wilbrandt J."/>
            <person name="Misof B."/>
            <person name="Liedtke D."/>
            <person name="Thamm M."/>
            <person name="Scheiner R."/>
            <person name="Schmitt T."/>
            <person name="Niehuis O."/>
        </authorList>
    </citation>
    <scope>NUCLEOTIDE SEQUENCE</scope>
    <source>
        <strain evidence="8">GBR_01_08_01A</strain>
    </source>
</reference>
<dbReference type="Pfam" id="PF00348">
    <property type="entry name" value="polyprenyl_synt"/>
    <property type="match status" value="1"/>
</dbReference>
<comment type="similarity">
    <text evidence="7">Belongs to the FPP/GGPP synthase family.</text>
</comment>
<keyword evidence="3" id="KW-0479">Metal-binding</keyword>
<evidence type="ECO:0000256" key="3">
    <source>
        <dbReference type="ARBA" id="ARBA00022723"/>
    </source>
</evidence>
<dbReference type="GO" id="GO:0046872">
    <property type="term" value="F:metal ion binding"/>
    <property type="evidence" value="ECO:0007669"/>
    <property type="project" value="UniProtKB-KW"/>
</dbReference>
<evidence type="ECO:0000256" key="5">
    <source>
        <dbReference type="ARBA" id="ARBA00033740"/>
    </source>
</evidence>
<comment type="pathway">
    <text evidence="5">Pheromone biosynthesis.</text>
</comment>
<keyword evidence="2 7" id="KW-0808">Transferase</keyword>
<dbReference type="SUPFAM" id="SSF48576">
    <property type="entry name" value="Terpenoid synthases"/>
    <property type="match status" value="1"/>
</dbReference>
<evidence type="ECO:0000313" key="9">
    <source>
        <dbReference type="Proteomes" id="UP001258017"/>
    </source>
</evidence>
<reference evidence="8" key="1">
    <citation type="submission" date="2021-08" db="EMBL/GenBank/DDBJ databases">
        <authorList>
            <person name="Misof B."/>
            <person name="Oliver O."/>
            <person name="Podsiadlowski L."/>
            <person name="Donath A."/>
            <person name="Peters R."/>
            <person name="Mayer C."/>
            <person name="Rust J."/>
            <person name="Gunkel S."/>
            <person name="Lesny P."/>
            <person name="Martin S."/>
            <person name="Oeyen J.P."/>
            <person name="Petersen M."/>
            <person name="Panagiotis P."/>
            <person name="Wilbrandt J."/>
            <person name="Tanja T."/>
        </authorList>
    </citation>
    <scope>NUCLEOTIDE SEQUENCE</scope>
    <source>
        <strain evidence="8">GBR_01_08_01A</strain>
        <tissue evidence="8">Thorax + abdomen</tissue>
    </source>
</reference>